<feature type="transmembrane region" description="Helical" evidence="5">
    <location>
        <begin position="260"/>
        <end position="281"/>
    </location>
</feature>
<evidence type="ECO:0000256" key="1">
    <source>
        <dbReference type="ARBA" id="ARBA00004141"/>
    </source>
</evidence>
<evidence type="ECO:0000256" key="2">
    <source>
        <dbReference type="ARBA" id="ARBA00022692"/>
    </source>
</evidence>
<organism evidence="7 8">
    <name type="scientific">Triparma verrucosa</name>
    <dbReference type="NCBI Taxonomy" id="1606542"/>
    <lineage>
        <taxon>Eukaryota</taxon>
        <taxon>Sar</taxon>
        <taxon>Stramenopiles</taxon>
        <taxon>Ochrophyta</taxon>
        <taxon>Bolidophyceae</taxon>
        <taxon>Parmales</taxon>
        <taxon>Triparmaceae</taxon>
        <taxon>Triparma</taxon>
    </lineage>
</organism>
<feature type="transmembrane region" description="Helical" evidence="5">
    <location>
        <begin position="190"/>
        <end position="217"/>
    </location>
</feature>
<feature type="signal peptide" evidence="6">
    <location>
        <begin position="1"/>
        <end position="19"/>
    </location>
</feature>
<accession>A0A9W7F904</accession>
<evidence type="ECO:0000256" key="5">
    <source>
        <dbReference type="SAM" id="Phobius"/>
    </source>
</evidence>
<keyword evidence="3 5" id="KW-1133">Transmembrane helix</keyword>
<evidence type="ECO:0000256" key="4">
    <source>
        <dbReference type="ARBA" id="ARBA00023136"/>
    </source>
</evidence>
<dbReference type="InterPro" id="IPR000537">
    <property type="entry name" value="UbiA_prenyltransferase"/>
</dbReference>
<gene>
    <name evidence="7" type="ORF">TrVE_jg12836</name>
</gene>
<dbReference type="Proteomes" id="UP001165160">
    <property type="component" value="Unassembled WGS sequence"/>
</dbReference>
<evidence type="ECO:0000313" key="7">
    <source>
        <dbReference type="EMBL" id="GMI05648.1"/>
    </source>
</evidence>
<protein>
    <submittedName>
        <fullName evidence="7">Uncharacterized protein</fullName>
    </submittedName>
</protein>
<name>A0A9W7F904_9STRA</name>
<evidence type="ECO:0000313" key="8">
    <source>
        <dbReference type="Proteomes" id="UP001165160"/>
    </source>
</evidence>
<comment type="subcellular location">
    <subcellularLocation>
        <location evidence="1">Membrane</location>
        <topology evidence="1">Multi-pass membrane protein</topology>
    </subcellularLocation>
</comment>
<proteinExistence type="predicted"/>
<dbReference type="InterPro" id="IPR044878">
    <property type="entry name" value="UbiA_sf"/>
</dbReference>
<dbReference type="AlphaFoldDB" id="A0A9W7F904"/>
<keyword evidence="4 5" id="KW-0472">Membrane</keyword>
<feature type="transmembrane region" description="Helical" evidence="5">
    <location>
        <begin position="229"/>
        <end position="248"/>
    </location>
</feature>
<keyword evidence="2 5" id="KW-0812">Transmembrane</keyword>
<evidence type="ECO:0000256" key="3">
    <source>
        <dbReference type="ARBA" id="ARBA00022989"/>
    </source>
</evidence>
<feature type="chain" id="PRO_5040998781" evidence="6">
    <location>
        <begin position="20"/>
        <end position="480"/>
    </location>
</feature>
<feature type="transmembrane region" description="Helical" evidence="5">
    <location>
        <begin position="302"/>
        <end position="323"/>
    </location>
</feature>
<sequence>MASKYSITILILLLSTAQSFQLLTNPTILSLEGLHSSKQPQNVFKLASRPSSTLRALQSTILAEDAPTEINDPEKSVKWRDVLPSLIVACRPSNIPGAFLMSACGTYRACTLLNLPFVPTLMTWNMGLIFSCLSLVTATSMVVNDYFDARSGTDLVNLNKGTTLLNKPMADGTVPLPYAKKFVSILYSTMLLLVCLLPQPGTRLGVVISSILTFLYTNQIKPFTFWKNVSCAVVIACTPLVGGVAVMNGNALTAKAARKLYFELLPLVSSVFFGILSREILMDIMDKDGDETASVMTIPVVYGAKFAAAVSTVFSGCMAGIVFRQCWLGYKVAGVMSAWKAGIGVFGAGVMFLRAFGVFMKAKKTEDERLPELPSLFEWVLNPNDGTITGKVSGSSQYEEGEMLTTSKVQEVGGSGEIEDGCAVVTESGSLYYLESGEFLENGGLMSEEEEDRARECIETAGKAVDEAKLTMILVLLSLS</sequence>
<comment type="caution">
    <text evidence="7">The sequence shown here is derived from an EMBL/GenBank/DDBJ whole genome shotgun (WGS) entry which is preliminary data.</text>
</comment>
<dbReference type="EMBL" id="BRXX01000334">
    <property type="protein sequence ID" value="GMI05648.1"/>
    <property type="molecule type" value="Genomic_DNA"/>
</dbReference>
<dbReference type="Pfam" id="PF01040">
    <property type="entry name" value="UbiA"/>
    <property type="match status" value="1"/>
</dbReference>
<keyword evidence="8" id="KW-1185">Reference proteome</keyword>
<dbReference type="Gene3D" id="1.10.357.140">
    <property type="entry name" value="UbiA prenyltransferase"/>
    <property type="match status" value="1"/>
</dbReference>
<keyword evidence="6" id="KW-0732">Signal</keyword>
<dbReference type="GO" id="GO:0016020">
    <property type="term" value="C:membrane"/>
    <property type="evidence" value="ECO:0007669"/>
    <property type="project" value="UniProtKB-SubCell"/>
</dbReference>
<evidence type="ECO:0000256" key="6">
    <source>
        <dbReference type="SAM" id="SignalP"/>
    </source>
</evidence>
<feature type="transmembrane region" description="Helical" evidence="5">
    <location>
        <begin position="343"/>
        <end position="360"/>
    </location>
</feature>
<dbReference type="GO" id="GO:0016765">
    <property type="term" value="F:transferase activity, transferring alkyl or aryl (other than methyl) groups"/>
    <property type="evidence" value="ECO:0007669"/>
    <property type="project" value="InterPro"/>
</dbReference>
<reference evidence="8" key="1">
    <citation type="journal article" date="2023" name="Commun. Biol.">
        <title>Genome analysis of Parmales, the sister group of diatoms, reveals the evolutionary specialization of diatoms from phago-mixotrophs to photoautotrophs.</title>
        <authorList>
            <person name="Ban H."/>
            <person name="Sato S."/>
            <person name="Yoshikawa S."/>
            <person name="Yamada K."/>
            <person name="Nakamura Y."/>
            <person name="Ichinomiya M."/>
            <person name="Sato N."/>
            <person name="Blanc-Mathieu R."/>
            <person name="Endo H."/>
            <person name="Kuwata A."/>
            <person name="Ogata H."/>
        </authorList>
    </citation>
    <scope>NUCLEOTIDE SEQUENCE [LARGE SCALE GENOMIC DNA]</scope>
    <source>
        <strain evidence="8">NIES 3699</strain>
    </source>
</reference>